<evidence type="ECO:0000256" key="1">
    <source>
        <dbReference type="SAM" id="Phobius"/>
    </source>
</evidence>
<keyword evidence="1" id="KW-1133">Transmembrane helix</keyword>
<keyword evidence="1" id="KW-0812">Transmembrane</keyword>
<dbReference type="RefSeq" id="WP_132849794.1">
    <property type="nucleotide sequence ID" value="NZ_CP058648.1"/>
</dbReference>
<evidence type="ECO:0000313" key="3">
    <source>
        <dbReference type="Proteomes" id="UP000295504"/>
    </source>
</evidence>
<dbReference type="AlphaFoldDB" id="A0A4R2T210"/>
<keyword evidence="3" id="KW-1185">Reference proteome</keyword>
<dbReference type="Proteomes" id="UP000295504">
    <property type="component" value="Unassembled WGS sequence"/>
</dbReference>
<evidence type="ECO:0000313" key="2">
    <source>
        <dbReference type="EMBL" id="TCP94834.1"/>
    </source>
</evidence>
<organism evidence="2 3">
    <name type="scientific">Serpentinicella alkaliphila</name>
    <dbReference type="NCBI Taxonomy" id="1734049"/>
    <lineage>
        <taxon>Bacteria</taxon>
        <taxon>Bacillati</taxon>
        <taxon>Bacillota</taxon>
        <taxon>Clostridia</taxon>
        <taxon>Peptostreptococcales</taxon>
        <taxon>Natronincolaceae</taxon>
        <taxon>Serpentinicella</taxon>
    </lineage>
</organism>
<proteinExistence type="predicted"/>
<protein>
    <submittedName>
        <fullName evidence="2">Uncharacterized protein</fullName>
    </submittedName>
</protein>
<accession>A0A4R2T210</accession>
<feature type="transmembrane region" description="Helical" evidence="1">
    <location>
        <begin position="20"/>
        <end position="38"/>
    </location>
</feature>
<reference evidence="2 3" key="1">
    <citation type="submission" date="2019-03" db="EMBL/GenBank/DDBJ databases">
        <title>Genomic Encyclopedia of Type Strains, Phase IV (KMG-IV): sequencing the most valuable type-strain genomes for metagenomic binning, comparative biology and taxonomic classification.</title>
        <authorList>
            <person name="Goeker M."/>
        </authorList>
    </citation>
    <scope>NUCLEOTIDE SEQUENCE [LARGE SCALE GENOMIC DNA]</scope>
    <source>
        <strain evidence="2 3">DSM 100013</strain>
    </source>
</reference>
<keyword evidence="1" id="KW-0472">Membrane</keyword>
<dbReference type="EMBL" id="SLYC01000070">
    <property type="protein sequence ID" value="TCP94834.1"/>
    <property type="molecule type" value="Genomic_DNA"/>
</dbReference>
<comment type="caution">
    <text evidence="2">The sequence shown here is derived from an EMBL/GenBank/DDBJ whole genome shotgun (WGS) entry which is preliminary data.</text>
</comment>
<sequence length="76" mass="8873">MVVSYGIRRLVKRRKTNRAFALGSAAYIISIVFVPSISNRIYQLRFSFMVKGLTENLAKFYESEFLKLEYTEILIT</sequence>
<name>A0A4R2T210_9FIRM</name>
<gene>
    <name evidence="2" type="ORF">EDD79_10703</name>
</gene>